<reference evidence="6" key="3">
    <citation type="submission" date="2015-06" db="UniProtKB">
        <authorList>
            <consortium name="EnsemblMetazoa"/>
        </authorList>
    </citation>
    <scope>IDENTIFICATION</scope>
</reference>
<dbReference type="AlphaFoldDB" id="R7TA76"/>
<feature type="signal peptide" evidence="4">
    <location>
        <begin position="1"/>
        <end position="18"/>
    </location>
</feature>
<dbReference type="InterPro" id="IPR001611">
    <property type="entry name" value="Leu-rich_rpt"/>
</dbReference>
<dbReference type="GO" id="GO:0005615">
    <property type="term" value="C:extracellular space"/>
    <property type="evidence" value="ECO:0007669"/>
    <property type="project" value="TreeGrafter"/>
</dbReference>
<evidence type="ECO:0000256" key="2">
    <source>
        <dbReference type="ARBA" id="ARBA00022729"/>
    </source>
</evidence>
<sequence length="316" mass="35573">MDILQILWLLGFQLKVYAEVLTFQGQGLTSVPPNISEAAKDLSFLGNAITTIQPSDFNDKYPDLTYLHLGYNDITSIERGCFRGTIIKDLSLHYNELTIIPDLQELQSTLKVLKLGHNKISSILIGDLNYLTQLGHVNLDYNTITSVTDGCFGGTRLWNINLEGNQLVDFPDIRAVNITLKILNVAENAIAVIPEEEIDNLEILESLSLTGNPISCLPEFTLLLPSLTTLAVQQLPLQCCCMMAWMKELSESFSIEMDTRPCVSPSKWNQIPWDQITGEMLRREPCEIDASHWIRCLNSFIDILMIEEEINVVPLM</sequence>
<reference evidence="5 7" key="2">
    <citation type="journal article" date="2013" name="Nature">
        <title>Insights into bilaterian evolution from three spiralian genomes.</title>
        <authorList>
            <person name="Simakov O."/>
            <person name="Marletaz F."/>
            <person name="Cho S.J."/>
            <person name="Edsinger-Gonzales E."/>
            <person name="Havlak P."/>
            <person name="Hellsten U."/>
            <person name="Kuo D.H."/>
            <person name="Larsson T."/>
            <person name="Lv J."/>
            <person name="Arendt D."/>
            <person name="Savage R."/>
            <person name="Osoegawa K."/>
            <person name="de Jong P."/>
            <person name="Grimwood J."/>
            <person name="Chapman J.A."/>
            <person name="Shapiro H."/>
            <person name="Aerts A."/>
            <person name="Otillar R.P."/>
            <person name="Terry A.Y."/>
            <person name="Boore J.L."/>
            <person name="Grigoriev I.V."/>
            <person name="Lindberg D.R."/>
            <person name="Seaver E.C."/>
            <person name="Weisblat D.A."/>
            <person name="Putnam N.H."/>
            <person name="Rokhsar D.S."/>
        </authorList>
    </citation>
    <scope>NUCLEOTIDE SEQUENCE</scope>
    <source>
        <strain evidence="5 7">I ESC-2004</strain>
    </source>
</reference>
<dbReference type="EnsemblMetazoa" id="CapteT217378">
    <property type="protein sequence ID" value="CapteP217378"/>
    <property type="gene ID" value="CapteG217378"/>
</dbReference>
<evidence type="ECO:0008006" key="8">
    <source>
        <dbReference type="Google" id="ProtNLM"/>
    </source>
</evidence>
<dbReference type="OrthoDB" id="676979at2759"/>
<dbReference type="PANTHER" id="PTHR24373:SF370">
    <property type="entry name" value="FISH-LIPS, ISOFORM E"/>
    <property type="match status" value="1"/>
</dbReference>
<organism evidence="5">
    <name type="scientific">Capitella teleta</name>
    <name type="common">Polychaete worm</name>
    <dbReference type="NCBI Taxonomy" id="283909"/>
    <lineage>
        <taxon>Eukaryota</taxon>
        <taxon>Metazoa</taxon>
        <taxon>Spiralia</taxon>
        <taxon>Lophotrochozoa</taxon>
        <taxon>Annelida</taxon>
        <taxon>Polychaeta</taxon>
        <taxon>Sedentaria</taxon>
        <taxon>Scolecida</taxon>
        <taxon>Capitellidae</taxon>
        <taxon>Capitella</taxon>
    </lineage>
</organism>
<dbReference type="EMBL" id="AMQN01014390">
    <property type="status" value="NOT_ANNOTATED_CDS"/>
    <property type="molecule type" value="Genomic_DNA"/>
</dbReference>
<dbReference type="OMA" id="ISTIHCC"/>
<keyword evidence="1" id="KW-0433">Leucine-rich repeat</keyword>
<protein>
    <recommendedName>
        <fullName evidence="8">LRRCT domain-containing protein</fullName>
    </recommendedName>
</protein>
<evidence type="ECO:0000313" key="6">
    <source>
        <dbReference type="EnsemblMetazoa" id="CapteP217378"/>
    </source>
</evidence>
<evidence type="ECO:0000313" key="5">
    <source>
        <dbReference type="EMBL" id="ELT90382.1"/>
    </source>
</evidence>
<evidence type="ECO:0000256" key="3">
    <source>
        <dbReference type="ARBA" id="ARBA00022737"/>
    </source>
</evidence>
<keyword evidence="3" id="KW-0677">Repeat</keyword>
<dbReference type="InterPro" id="IPR003591">
    <property type="entry name" value="Leu-rich_rpt_typical-subtyp"/>
</dbReference>
<dbReference type="PROSITE" id="PS51450">
    <property type="entry name" value="LRR"/>
    <property type="match status" value="2"/>
</dbReference>
<gene>
    <name evidence="5" type="ORF">CAPTEDRAFT_217378</name>
</gene>
<dbReference type="HOGENOM" id="CLU_074440_0_0_1"/>
<keyword evidence="2 4" id="KW-0732">Signal</keyword>
<dbReference type="PANTHER" id="PTHR24373">
    <property type="entry name" value="SLIT RELATED LEUCINE-RICH REPEAT NEURONAL PROTEIN"/>
    <property type="match status" value="1"/>
</dbReference>
<dbReference type="SUPFAM" id="SSF52058">
    <property type="entry name" value="L domain-like"/>
    <property type="match status" value="1"/>
</dbReference>
<evidence type="ECO:0000256" key="1">
    <source>
        <dbReference type="ARBA" id="ARBA00022614"/>
    </source>
</evidence>
<dbReference type="Pfam" id="PF13516">
    <property type="entry name" value="LRR_6"/>
    <property type="match status" value="1"/>
</dbReference>
<accession>R7TA76</accession>
<dbReference type="Pfam" id="PF13855">
    <property type="entry name" value="LRR_8"/>
    <property type="match status" value="1"/>
</dbReference>
<dbReference type="STRING" id="283909.R7TA76"/>
<feature type="chain" id="PRO_5008786788" description="LRRCT domain-containing protein" evidence="4">
    <location>
        <begin position="19"/>
        <end position="316"/>
    </location>
</feature>
<keyword evidence="7" id="KW-1185">Reference proteome</keyword>
<dbReference type="GO" id="GO:0031012">
    <property type="term" value="C:extracellular matrix"/>
    <property type="evidence" value="ECO:0007669"/>
    <property type="project" value="TreeGrafter"/>
</dbReference>
<reference evidence="7" key="1">
    <citation type="submission" date="2012-12" db="EMBL/GenBank/DDBJ databases">
        <authorList>
            <person name="Hellsten U."/>
            <person name="Grimwood J."/>
            <person name="Chapman J.A."/>
            <person name="Shapiro H."/>
            <person name="Aerts A."/>
            <person name="Otillar R.P."/>
            <person name="Terry A.Y."/>
            <person name="Boore J.L."/>
            <person name="Simakov O."/>
            <person name="Marletaz F."/>
            <person name="Cho S.-J."/>
            <person name="Edsinger-Gonzales E."/>
            <person name="Havlak P."/>
            <person name="Kuo D.-H."/>
            <person name="Larsson T."/>
            <person name="Lv J."/>
            <person name="Arendt D."/>
            <person name="Savage R."/>
            <person name="Osoegawa K."/>
            <person name="de Jong P."/>
            <person name="Lindberg D.R."/>
            <person name="Seaver E.C."/>
            <person name="Weisblat D.A."/>
            <person name="Putnam N.H."/>
            <person name="Grigoriev I.V."/>
            <person name="Rokhsar D.S."/>
        </authorList>
    </citation>
    <scope>NUCLEOTIDE SEQUENCE</scope>
    <source>
        <strain evidence="7">I ESC-2004</strain>
    </source>
</reference>
<dbReference type="InterPro" id="IPR050328">
    <property type="entry name" value="Dev_Immune_Receptor"/>
</dbReference>
<dbReference type="InterPro" id="IPR032675">
    <property type="entry name" value="LRR_dom_sf"/>
</dbReference>
<proteinExistence type="predicted"/>
<dbReference type="SMART" id="SM00369">
    <property type="entry name" value="LRR_TYP"/>
    <property type="match status" value="3"/>
</dbReference>
<evidence type="ECO:0000256" key="4">
    <source>
        <dbReference type="SAM" id="SignalP"/>
    </source>
</evidence>
<dbReference type="Proteomes" id="UP000014760">
    <property type="component" value="Unassembled WGS sequence"/>
</dbReference>
<evidence type="ECO:0000313" key="7">
    <source>
        <dbReference type="Proteomes" id="UP000014760"/>
    </source>
</evidence>
<dbReference type="EMBL" id="KB310942">
    <property type="protein sequence ID" value="ELT90382.1"/>
    <property type="molecule type" value="Genomic_DNA"/>
</dbReference>
<dbReference type="Gene3D" id="3.80.10.10">
    <property type="entry name" value="Ribonuclease Inhibitor"/>
    <property type="match status" value="2"/>
</dbReference>
<name>R7TA76_CAPTE</name>